<protein>
    <recommendedName>
        <fullName evidence="4">Tetratricopeptide repeat protein</fullName>
    </recommendedName>
</protein>
<accession>A0A956NBU8</accession>
<keyword evidence="1" id="KW-0732">Signal</keyword>
<dbReference type="AlphaFoldDB" id="A0A956NBU8"/>
<reference evidence="2" key="2">
    <citation type="journal article" date="2021" name="Microbiome">
        <title>Successional dynamics and alternative stable states in a saline activated sludge microbial community over 9 years.</title>
        <authorList>
            <person name="Wang Y."/>
            <person name="Ye J."/>
            <person name="Ju F."/>
            <person name="Liu L."/>
            <person name="Boyd J.A."/>
            <person name="Deng Y."/>
            <person name="Parks D.H."/>
            <person name="Jiang X."/>
            <person name="Yin X."/>
            <person name="Woodcroft B.J."/>
            <person name="Tyson G.W."/>
            <person name="Hugenholtz P."/>
            <person name="Polz M.F."/>
            <person name="Zhang T."/>
        </authorList>
    </citation>
    <scope>NUCLEOTIDE SEQUENCE</scope>
    <source>
        <strain evidence="2">HKST-UBA02</strain>
    </source>
</reference>
<dbReference type="InterPro" id="IPR011990">
    <property type="entry name" value="TPR-like_helical_dom_sf"/>
</dbReference>
<proteinExistence type="predicted"/>
<gene>
    <name evidence="2" type="ORF">KDA27_09960</name>
</gene>
<organism evidence="2 3">
    <name type="scientific">Eiseniibacteriota bacterium</name>
    <dbReference type="NCBI Taxonomy" id="2212470"/>
    <lineage>
        <taxon>Bacteria</taxon>
        <taxon>Candidatus Eiseniibacteriota</taxon>
    </lineage>
</organism>
<feature type="chain" id="PRO_5036693268" description="Tetratricopeptide repeat protein" evidence="1">
    <location>
        <begin position="32"/>
        <end position="230"/>
    </location>
</feature>
<evidence type="ECO:0000313" key="2">
    <source>
        <dbReference type="EMBL" id="MCA9756116.1"/>
    </source>
</evidence>
<evidence type="ECO:0008006" key="4">
    <source>
        <dbReference type="Google" id="ProtNLM"/>
    </source>
</evidence>
<feature type="signal peptide" evidence="1">
    <location>
        <begin position="1"/>
        <end position="31"/>
    </location>
</feature>
<sequence length="230" mass="23420">MVNERGWCVTVGSVRRLAAAALIAASTAAFLGGVGCSDREKLPLTPDEFTTRGWERYSDGDLAAALQDFERAIGIDDAFGPAYVGLGWAQLGLATSAPEMAVAAVTFETAAASQSGPEVDAGRAAAELGAGGSGLVAAVSYAQAARTEGSFVFSHRPSIDTTDLFLIEATALAAQGDFANALLAADAAPVADSGITAGDSGTWQVDGTTYPTFESAVLAFLHELSKEHAG</sequence>
<dbReference type="Proteomes" id="UP000739538">
    <property type="component" value="Unassembled WGS sequence"/>
</dbReference>
<dbReference type="Gene3D" id="1.25.40.10">
    <property type="entry name" value="Tetratricopeptide repeat domain"/>
    <property type="match status" value="1"/>
</dbReference>
<reference evidence="2" key="1">
    <citation type="submission" date="2020-04" db="EMBL/GenBank/DDBJ databases">
        <authorList>
            <person name="Zhang T."/>
        </authorList>
    </citation>
    <scope>NUCLEOTIDE SEQUENCE</scope>
    <source>
        <strain evidence="2">HKST-UBA02</strain>
    </source>
</reference>
<dbReference type="SUPFAM" id="SSF48452">
    <property type="entry name" value="TPR-like"/>
    <property type="match status" value="1"/>
</dbReference>
<evidence type="ECO:0000256" key="1">
    <source>
        <dbReference type="SAM" id="SignalP"/>
    </source>
</evidence>
<dbReference type="EMBL" id="JAGQHS010000042">
    <property type="protein sequence ID" value="MCA9756116.1"/>
    <property type="molecule type" value="Genomic_DNA"/>
</dbReference>
<evidence type="ECO:0000313" key="3">
    <source>
        <dbReference type="Proteomes" id="UP000739538"/>
    </source>
</evidence>
<comment type="caution">
    <text evidence="2">The sequence shown here is derived from an EMBL/GenBank/DDBJ whole genome shotgun (WGS) entry which is preliminary data.</text>
</comment>
<name>A0A956NBU8_UNCEI</name>